<evidence type="ECO:0000313" key="1">
    <source>
        <dbReference type="EMBL" id="WWD21763.1"/>
    </source>
</evidence>
<gene>
    <name evidence="1" type="ORF">CI109_106250</name>
</gene>
<reference evidence="1" key="1">
    <citation type="submission" date="2017-08" db="EMBL/GenBank/DDBJ databases">
        <authorList>
            <person name="Cuomo C."/>
            <person name="Billmyre B."/>
            <person name="Heitman J."/>
        </authorList>
    </citation>
    <scope>NUCLEOTIDE SEQUENCE</scope>
    <source>
        <strain evidence="1">CBS 12478</strain>
    </source>
</reference>
<dbReference type="Pfam" id="PF12586">
    <property type="entry name" value="DUF3760"/>
    <property type="match status" value="1"/>
</dbReference>
<organism evidence="1 2">
    <name type="scientific">Kwoniella shandongensis</name>
    <dbReference type="NCBI Taxonomy" id="1734106"/>
    <lineage>
        <taxon>Eukaryota</taxon>
        <taxon>Fungi</taxon>
        <taxon>Dikarya</taxon>
        <taxon>Basidiomycota</taxon>
        <taxon>Agaricomycotina</taxon>
        <taxon>Tremellomycetes</taxon>
        <taxon>Tremellales</taxon>
        <taxon>Cryptococcaceae</taxon>
        <taxon>Kwoniella</taxon>
    </lineage>
</organism>
<accession>A0A5M6BZT2</accession>
<sequence>MSGVSSTPAVVQDVPTLHTLDSIDKLKPVHYLILDLLKRNDPVTCLRLSRELYDELIPTIYEHPILITRADVDSLLYKHYRSAYNLGERTTKAFGNARVLHLSGRGAATYFGIELFSARNQAMRQWASKGGVWAEPFGLSFNHPFQSIEHIAVGWDAMEGMAESLRTFRQAEKIWKRNSLGRYSPSSYATSEEERDAEELDEVELWDGRGLWNVLADSGQFDFKHSSICIDLRSMSEGQLKPKYINAAVENLLTEIKLLRSPLQQLTFHVDDLSQLSPNLSVLNRSLTICFDIRKPVTGQGVLVGTWRYFLRSERSRRASTEPMMFSISPIKGLDEKLDEIEGNFKLDKSRERWKKFRKVLKDDQSCPCERKNAFARAREEGMSQIKQPK</sequence>
<name>A0A5M6BZT2_9TREE</name>
<dbReference type="OrthoDB" id="2564858at2759"/>
<dbReference type="RefSeq" id="XP_031860809.1">
    <property type="nucleotide sequence ID" value="XM_032005010.1"/>
</dbReference>
<dbReference type="KEGG" id="ksn:43589151"/>
<dbReference type="AlphaFoldDB" id="A0A5M6BZT2"/>
<dbReference type="InterPro" id="IPR022235">
    <property type="entry name" value="DUF3760"/>
</dbReference>
<protein>
    <submittedName>
        <fullName evidence="1">Uncharacterized protein</fullName>
    </submittedName>
</protein>
<reference evidence="1" key="2">
    <citation type="submission" date="2024-01" db="EMBL/GenBank/DDBJ databases">
        <title>Comparative genomics of Cryptococcus and Kwoniella reveals pathogenesis evolution and contrasting modes of karyotype evolution via chromosome fusion or intercentromeric recombination.</title>
        <authorList>
            <person name="Coelho M.A."/>
            <person name="David-Palma M."/>
            <person name="Shea T."/>
            <person name="Bowers K."/>
            <person name="McGinley-Smith S."/>
            <person name="Mohammad A.W."/>
            <person name="Gnirke A."/>
            <person name="Yurkov A.M."/>
            <person name="Nowrousian M."/>
            <person name="Sun S."/>
            <person name="Cuomo C.A."/>
            <person name="Heitman J."/>
        </authorList>
    </citation>
    <scope>NUCLEOTIDE SEQUENCE</scope>
    <source>
        <strain evidence="1">CBS 12478</strain>
    </source>
</reference>
<dbReference type="GeneID" id="43589151"/>
<proteinExistence type="predicted"/>
<dbReference type="Proteomes" id="UP000322225">
    <property type="component" value="Chromosome 11"/>
</dbReference>
<evidence type="ECO:0000313" key="2">
    <source>
        <dbReference type="Proteomes" id="UP000322225"/>
    </source>
</evidence>
<dbReference type="EMBL" id="CP144061">
    <property type="protein sequence ID" value="WWD21763.1"/>
    <property type="molecule type" value="Genomic_DNA"/>
</dbReference>
<keyword evidence="2" id="KW-1185">Reference proteome</keyword>